<keyword evidence="2" id="KW-1133">Transmembrane helix</keyword>
<keyword evidence="3" id="KW-0732">Signal</keyword>
<dbReference type="InterPro" id="IPR050208">
    <property type="entry name" value="MHC_class-I_related"/>
</dbReference>
<keyword evidence="1" id="KW-0325">Glycoprotein</keyword>
<dbReference type="Proteomes" id="UP000579812">
    <property type="component" value="Unassembled WGS sequence"/>
</dbReference>
<feature type="chain" id="PRO_5029804125" description="Ig-like domain-containing protein" evidence="3">
    <location>
        <begin position="19"/>
        <end position="341"/>
    </location>
</feature>
<proteinExistence type="predicted"/>
<feature type="signal peptide" evidence="3">
    <location>
        <begin position="1"/>
        <end position="18"/>
    </location>
</feature>
<dbReference type="SMART" id="SM00407">
    <property type="entry name" value="IGc1"/>
    <property type="match status" value="1"/>
</dbReference>
<dbReference type="InterPro" id="IPR011162">
    <property type="entry name" value="MHC_I/II-like_Ag-recog"/>
</dbReference>
<dbReference type="InterPro" id="IPR007110">
    <property type="entry name" value="Ig-like_dom"/>
</dbReference>
<evidence type="ECO:0000256" key="1">
    <source>
        <dbReference type="ARBA" id="ARBA00023180"/>
    </source>
</evidence>
<dbReference type="InterPro" id="IPR003597">
    <property type="entry name" value="Ig_C1-set"/>
</dbReference>
<dbReference type="GO" id="GO:0009897">
    <property type="term" value="C:external side of plasma membrane"/>
    <property type="evidence" value="ECO:0007669"/>
    <property type="project" value="TreeGrafter"/>
</dbReference>
<dbReference type="InterPro" id="IPR011161">
    <property type="entry name" value="MHC_I-like_Ag-recog"/>
</dbReference>
<dbReference type="Pfam" id="PF00129">
    <property type="entry name" value="MHC_I"/>
    <property type="match status" value="1"/>
</dbReference>
<dbReference type="PROSITE" id="PS50835">
    <property type="entry name" value="IG_LIKE"/>
    <property type="match status" value="1"/>
</dbReference>
<keyword evidence="6" id="KW-1185">Reference proteome</keyword>
<dbReference type="SUPFAM" id="SSF48726">
    <property type="entry name" value="Immunoglobulin"/>
    <property type="match status" value="1"/>
</dbReference>
<dbReference type="InterPro" id="IPR037055">
    <property type="entry name" value="MHC_I-like_Ag-recog_sf"/>
</dbReference>
<dbReference type="OrthoDB" id="8936120at2759"/>
<dbReference type="PANTHER" id="PTHR16675">
    <property type="entry name" value="MHC CLASS I-RELATED"/>
    <property type="match status" value="1"/>
</dbReference>
<dbReference type="Gene3D" id="2.60.40.10">
    <property type="entry name" value="Immunoglobulins"/>
    <property type="match status" value="1"/>
</dbReference>
<dbReference type="Gene3D" id="3.30.500.10">
    <property type="entry name" value="MHC class I-like antigen recognition-like"/>
    <property type="match status" value="1"/>
</dbReference>
<feature type="domain" description="Ig-like" evidence="4">
    <location>
        <begin position="190"/>
        <end position="263"/>
    </location>
</feature>
<dbReference type="SUPFAM" id="SSF54452">
    <property type="entry name" value="MHC antigen-recognition domain"/>
    <property type="match status" value="1"/>
</dbReference>
<feature type="transmembrane region" description="Helical" evidence="2">
    <location>
        <begin position="294"/>
        <end position="316"/>
    </location>
</feature>
<dbReference type="GO" id="GO:0006955">
    <property type="term" value="P:immune response"/>
    <property type="evidence" value="ECO:0007669"/>
    <property type="project" value="TreeGrafter"/>
</dbReference>
<keyword evidence="2" id="KW-0812">Transmembrane</keyword>
<gene>
    <name evidence="5" type="ORF">G5714_019128</name>
</gene>
<dbReference type="EMBL" id="JAAMOB010000019">
    <property type="protein sequence ID" value="KAF4100932.1"/>
    <property type="molecule type" value="Genomic_DNA"/>
</dbReference>
<evidence type="ECO:0000259" key="4">
    <source>
        <dbReference type="PROSITE" id="PS50835"/>
    </source>
</evidence>
<dbReference type="GO" id="GO:0005615">
    <property type="term" value="C:extracellular space"/>
    <property type="evidence" value="ECO:0007669"/>
    <property type="project" value="TreeGrafter"/>
</dbReference>
<dbReference type="AlphaFoldDB" id="A0A7J6C512"/>
<dbReference type="InterPro" id="IPR013783">
    <property type="entry name" value="Ig-like_fold"/>
</dbReference>
<evidence type="ECO:0000256" key="2">
    <source>
        <dbReference type="SAM" id="Phobius"/>
    </source>
</evidence>
<dbReference type="Pfam" id="PF07654">
    <property type="entry name" value="C1-set"/>
    <property type="match status" value="1"/>
</dbReference>
<dbReference type="InterPro" id="IPR036179">
    <property type="entry name" value="Ig-like_dom_sf"/>
</dbReference>
<name>A0A7J6C512_9TELE</name>
<keyword evidence="2" id="KW-0472">Membrane</keyword>
<sequence length="341" mass="39274">MGILLPLALCFFPLFADAVLHSYIITYTKVQGVPGVEFTAVTEVDNQEVCYYDCNIQKLIPKQEWLKKTEFEGFVNAVAEKNNQSCMLFTKYTDYVKNLFSQTEGAYVYQRRYGCTWDNETKYSNKVDAFGYNGEDIITLEENKYIVSKQARDKWDENIAEGFLERRKKDCVIWLDKFLTYGNVERIVPPKVFLVQKDPSSPVVCQATGFFPANLTITWTRNGRHHNNSVELGKLMLNEDGTFQISSTLKDEWKWNQYYCEVNTPYGDWISRGKAHLKCNTDSVTHDWPDWNTIGYGVLVVIVLQIVTLCALAYSWKCSKSSKGSFTQEQKSLLPPTNSNR</sequence>
<accession>A0A7J6C512</accession>
<reference evidence="5 6" key="1">
    <citation type="submission" date="2020-04" db="EMBL/GenBank/DDBJ databases">
        <title>Chromosome-level genome assembly of a cyprinid fish Onychostoma macrolepis by integration of Nanopore Sequencing, Bionano and Hi-C technology.</title>
        <authorList>
            <person name="Wang D."/>
        </authorList>
    </citation>
    <scope>NUCLEOTIDE SEQUENCE [LARGE SCALE GENOMIC DNA]</scope>
    <source>
        <strain evidence="5">SWU-2019</strain>
        <tissue evidence="5">Muscle</tissue>
    </source>
</reference>
<evidence type="ECO:0000313" key="5">
    <source>
        <dbReference type="EMBL" id="KAF4100932.1"/>
    </source>
</evidence>
<evidence type="ECO:0000256" key="3">
    <source>
        <dbReference type="SAM" id="SignalP"/>
    </source>
</evidence>
<protein>
    <recommendedName>
        <fullName evidence="4">Ig-like domain-containing protein</fullName>
    </recommendedName>
</protein>
<evidence type="ECO:0000313" key="6">
    <source>
        <dbReference type="Proteomes" id="UP000579812"/>
    </source>
</evidence>
<dbReference type="PANTHER" id="PTHR16675:SF237">
    <property type="entry name" value="MHC CLASS I ANTIGEN TRANSCRIPT VARIANT 1-RELATED"/>
    <property type="match status" value="1"/>
</dbReference>
<comment type="caution">
    <text evidence="5">The sequence shown here is derived from an EMBL/GenBank/DDBJ whole genome shotgun (WGS) entry which is preliminary data.</text>
</comment>
<organism evidence="5 6">
    <name type="scientific">Onychostoma macrolepis</name>
    <dbReference type="NCBI Taxonomy" id="369639"/>
    <lineage>
        <taxon>Eukaryota</taxon>
        <taxon>Metazoa</taxon>
        <taxon>Chordata</taxon>
        <taxon>Craniata</taxon>
        <taxon>Vertebrata</taxon>
        <taxon>Euteleostomi</taxon>
        <taxon>Actinopterygii</taxon>
        <taxon>Neopterygii</taxon>
        <taxon>Teleostei</taxon>
        <taxon>Ostariophysi</taxon>
        <taxon>Cypriniformes</taxon>
        <taxon>Cyprinidae</taxon>
        <taxon>Acrossocheilinae</taxon>
        <taxon>Onychostoma</taxon>
    </lineage>
</organism>